<keyword evidence="5 6" id="KW-0472">Membrane</keyword>
<gene>
    <name evidence="7" type="ORF">SPSYN_00694</name>
</gene>
<feature type="transmembrane region" description="Helical" evidence="6">
    <location>
        <begin position="236"/>
        <end position="256"/>
    </location>
</feature>
<reference evidence="7" key="1">
    <citation type="submission" date="2016-02" db="EMBL/GenBank/DDBJ databases">
        <title>Draft Genome Sequence of Sporotomaculum syntrophicum Strain FB, a Syntrophic Benzoate Degrader.</title>
        <authorList>
            <person name="Nobu M.K."/>
            <person name="Narihiro T."/>
            <person name="Qiu Y.-L."/>
            <person name="Ohashi A."/>
            <person name="Liu W.-T."/>
            <person name="Yuji S."/>
        </authorList>
    </citation>
    <scope>NUCLEOTIDE SEQUENCE</scope>
    <source>
        <strain evidence="7">FB</strain>
    </source>
</reference>
<name>A0A9D2WSS8_9FIRM</name>
<feature type="transmembrane region" description="Helical" evidence="6">
    <location>
        <begin position="46"/>
        <end position="65"/>
    </location>
</feature>
<keyword evidence="3 6" id="KW-0812">Transmembrane</keyword>
<feature type="transmembrane region" description="Helical" evidence="6">
    <location>
        <begin position="379"/>
        <end position="398"/>
    </location>
</feature>
<accession>A0A9D2WSS8</accession>
<feature type="transmembrane region" description="Helical" evidence="6">
    <location>
        <begin position="344"/>
        <end position="367"/>
    </location>
</feature>
<comment type="caution">
    <text evidence="7">The sequence shown here is derived from an EMBL/GenBank/DDBJ whole genome shotgun (WGS) entry which is preliminary data.</text>
</comment>
<keyword evidence="4 6" id="KW-1133">Transmembrane helix</keyword>
<evidence type="ECO:0000256" key="4">
    <source>
        <dbReference type="ARBA" id="ARBA00022989"/>
    </source>
</evidence>
<dbReference type="PANTHER" id="PTHR30250:SF11">
    <property type="entry name" value="O-ANTIGEN TRANSPORTER-RELATED"/>
    <property type="match status" value="1"/>
</dbReference>
<comment type="subcellular location">
    <subcellularLocation>
        <location evidence="1">Cell membrane</location>
        <topology evidence="1">Multi-pass membrane protein</topology>
    </subcellularLocation>
</comment>
<feature type="transmembrane region" description="Helical" evidence="6">
    <location>
        <begin position="96"/>
        <end position="119"/>
    </location>
</feature>
<evidence type="ECO:0000256" key="6">
    <source>
        <dbReference type="SAM" id="Phobius"/>
    </source>
</evidence>
<dbReference type="InterPro" id="IPR050833">
    <property type="entry name" value="Poly_Biosynth_Transport"/>
</dbReference>
<keyword evidence="2" id="KW-1003">Cell membrane</keyword>
<dbReference type="RefSeq" id="WP_279279236.1">
    <property type="nucleotide sequence ID" value="NZ_LSRS01000002.1"/>
</dbReference>
<organism evidence="7 8">
    <name type="scientific">Sporotomaculum syntrophicum</name>
    <dbReference type="NCBI Taxonomy" id="182264"/>
    <lineage>
        <taxon>Bacteria</taxon>
        <taxon>Bacillati</taxon>
        <taxon>Bacillota</taxon>
        <taxon>Clostridia</taxon>
        <taxon>Eubacteriales</taxon>
        <taxon>Desulfallaceae</taxon>
        <taxon>Sporotomaculum</taxon>
    </lineage>
</organism>
<feature type="transmembrane region" description="Helical" evidence="6">
    <location>
        <begin position="190"/>
        <end position="209"/>
    </location>
</feature>
<dbReference type="Proteomes" id="UP000798488">
    <property type="component" value="Unassembled WGS sequence"/>
</dbReference>
<feature type="transmembrane region" description="Helical" evidence="6">
    <location>
        <begin position="160"/>
        <end position="184"/>
    </location>
</feature>
<dbReference type="PANTHER" id="PTHR30250">
    <property type="entry name" value="PST FAMILY PREDICTED COLANIC ACID TRANSPORTER"/>
    <property type="match status" value="1"/>
</dbReference>
<sequence length="458" mass="49724">MVVFTIDSIVKKKIAAGSIFVLTGQVLEIILGIINNVIIARAFGSANFGIYTLFLKICNIAGLLARVGTNDVIVKYVGITSGVGDWSKLKGYIRTAFQIMFIGSSVTIIFISMISQFLATNLFTSPCLYKVLIFSVLIIPLQNSLLLTREIFRGLLDLKTASFLPAGQQLVFFGLLVSIILLGTHNVQNIVIALSVGIFCALVVALFRLRGRLLKWHAKPEKVKMQGLLQESVPMMLTRGSLLFMSSTDILVLGIYASPAEVGIYGVVNALAAITVFSFDIVNQVIPAMIARYSAQKDFKTLSYVIRYASTLGVLFALPVFILVTCFGEFILTNIFGTQYAGGIIALYILLAGRFFTSLSGSTGYLLQMTGFHTILTRISVCCGLLNLLLNIALVQQYGKEGAAGATAISLALQNFIVLVIAYRKTGIWALASVNIGKDIVNQVWSYLKTATGNTKIN</sequence>
<evidence type="ECO:0000256" key="1">
    <source>
        <dbReference type="ARBA" id="ARBA00004651"/>
    </source>
</evidence>
<dbReference type="Pfam" id="PF01943">
    <property type="entry name" value="Polysacc_synt"/>
    <property type="match status" value="1"/>
</dbReference>
<evidence type="ECO:0000256" key="3">
    <source>
        <dbReference type="ARBA" id="ARBA00022692"/>
    </source>
</evidence>
<feature type="transmembrane region" description="Helical" evidence="6">
    <location>
        <begin position="131"/>
        <end position="148"/>
    </location>
</feature>
<dbReference type="AlphaFoldDB" id="A0A9D2WSS8"/>
<evidence type="ECO:0000313" key="7">
    <source>
        <dbReference type="EMBL" id="KAF1085957.1"/>
    </source>
</evidence>
<dbReference type="EMBL" id="LSRS01000002">
    <property type="protein sequence ID" value="KAF1085957.1"/>
    <property type="molecule type" value="Genomic_DNA"/>
</dbReference>
<protein>
    <submittedName>
        <fullName evidence="7">Polysaccharide biosynthesis protein</fullName>
    </submittedName>
</protein>
<evidence type="ECO:0000256" key="2">
    <source>
        <dbReference type="ARBA" id="ARBA00022475"/>
    </source>
</evidence>
<dbReference type="InterPro" id="IPR002797">
    <property type="entry name" value="Polysacc_synth"/>
</dbReference>
<proteinExistence type="predicted"/>
<feature type="transmembrane region" description="Helical" evidence="6">
    <location>
        <begin position="262"/>
        <end position="283"/>
    </location>
</feature>
<feature type="transmembrane region" description="Helical" evidence="6">
    <location>
        <begin position="404"/>
        <end position="423"/>
    </location>
</feature>
<evidence type="ECO:0000313" key="8">
    <source>
        <dbReference type="Proteomes" id="UP000798488"/>
    </source>
</evidence>
<feature type="transmembrane region" description="Helical" evidence="6">
    <location>
        <begin position="304"/>
        <end position="332"/>
    </location>
</feature>
<feature type="transmembrane region" description="Helical" evidence="6">
    <location>
        <begin position="14"/>
        <end position="34"/>
    </location>
</feature>
<evidence type="ECO:0000256" key="5">
    <source>
        <dbReference type="ARBA" id="ARBA00023136"/>
    </source>
</evidence>
<dbReference type="GO" id="GO:0005886">
    <property type="term" value="C:plasma membrane"/>
    <property type="evidence" value="ECO:0007669"/>
    <property type="project" value="UniProtKB-SubCell"/>
</dbReference>
<keyword evidence="8" id="KW-1185">Reference proteome</keyword>